<feature type="compositionally biased region" description="Low complexity" evidence="1">
    <location>
        <begin position="116"/>
        <end position="125"/>
    </location>
</feature>
<feature type="region of interest" description="Disordered" evidence="1">
    <location>
        <begin position="1"/>
        <end position="71"/>
    </location>
</feature>
<evidence type="ECO:0000313" key="2">
    <source>
        <dbReference type="EMBL" id="CAE8741865.1"/>
    </source>
</evidence>
<comment type="caution">
    <text evidence="2">The sequence shown here is derived from an EMBL/GenBank/DDBJ whole genome shotgun (WGS) entry which is preliminary data.</text>
</comment>
<evidence type="ECO:0000313" key="3">
    <source>
        <dbReference type="Proteomes" id="UP000626109"/>
    </source>
</evidence>
<accession>A0A813LWV4</accession>
<evidence type="ECO:0000256" key="1">
    <source>
        <dbReference type="SAM" id="MobiDB-lite"/>
    </source>
</evidence>
<feature type="compositionally biased region" description="Polar residues" evidence="1">
    <location>
        <begin position="62"/>
        <end position="71"/>
    </location>
</feature>
<dbReference type="AlphaFoldDB" id="A0A813LWV4"/>
<sequence length="298" mass="32007">VQTEPFAATPALGSHTGRSTEVRTEAGEHLVDSARSERSEVQTEPRTARQASDFSRAGSHSMEAQAQTELPTASQALGIAWASSRSIEAVDASMDRCQPVHSRQGQRRSPPRRSELGSPGSSSGPLPHPGCTVSSSGLGPVVEPFGSVSLGPRSRASAAERTPRPSAVRRSLSWGQPIASVLSWQAEEDSPPKGSPPKDSPPKDRLARRSFSPSNSPPDVDVDSEPASKELSESEEMQRLNQQLRAALSRGLQHLRRRASSRRQRGSHGSLTCNRSSSIRARCLTSCSGCARKFQFLI</sequence>
<protein>
    <submittedName>
        <fullName evidence="2">Uncharacterized protein</fullName>
    </submittedName>
</protein>
<proteinExistence type="predicted"/>
<feature type="non-terminal residue" evidence="2">
    <location>
        <position position="298"/>
    </location>
</feature>
<organism evidence="2 3">
    <name type="scientific">Polarella glacialis</name>
    <name type="common">Dinoflagellate</name>
    <dbReference type="NCBI Taxonomy" id="89957"/>
    <lineage>
        <taxon>Eukaryota</taxon>
        <taxon>Sar</taxon>
        <taxon>Alveolata</taxon>
        <taxon>Dinophyceae</taxon>
        <taxon>Suessiales</taxon>
        <taxon>Suessiaceae</taxon>
        <taxon>Polarella</taxon>
    </lineage>
</organism>
<reference evidence="2" key="1">
    <citation type="submission" date="2021-02" db="EMBL/GenBank/DDBJ databases">
        <authorList>
            <person name="Dougan E. K."/>
            <person name="Rhodes N."/>
            <person name="Thang M."/>
            <person name="Chan C."/>
        </authorList>
    </citation>
    <scope>NUCLEOTIDE SEQUENCE</scope>
</reference>
<feature type="compositionally biased region" description="Basic and acidic residues" evidence="1">
    <location>
        <begin position="18"/>
        <end position="47"/>
    </location>
</feature>
<feature type="compositionally biased region" description="Basic and acidic residues" evidence="1">
    <location>
        <begin position="226"/>
        <end position="238"/>
    </location>
</feature>
<gene>
    <name evidence="2" type="ORF">PGLA2088_LOCUS50705</name>
</gene>
<feature type="region of interest" description="Disordered" evidence="1">
    <location>
        <begin position="91"/>
        <end position="239"/>
    </location>
</feature>
<name>A0A813LWV4_POLGL</name>
<dbReference type="Proteomes" id="UP000626109">
    <property type="component" value="Unassembled WGS sequence"/>
</dbReference>
<dbReference type="EMBL" id="CAJNNW010037447">
    <property type="protein sequence ID" value="CAE8741865.1"/>
    <property type="molecule type" value="Genomic_DNA"/>
</dbReference>